<comment type="caution">
    <text evidence="2">The sequence shown here is derived from an EMBL/GenBank/DDBJ whole genome shotgun (WGS) entry which is preliminary data.</text>
</comment>
<sequence length="140" mass="15779">MSPSPPPRLAKYRRTDTTPKENIKASTSGIGIFTSLQRNRPNVLNYLGAVRLYQCGANLPPLAKTRLEAWLTMGIPPGEATEDQQRELDRRNTLVNEWRAAAAMLGINHRDHPVIPQSRINMDLMFVETGITQSRNQRSN</sequence>
<dbReference type="RefSeq" id="XP_009252901.1">
    <property type="nucleotide sequence ID" value="XM_009254626.1"/>
</dbReference>
<dbReference type="AlphaFoldDB" id="K3W2V7"/>
<feature type="region of interest" description="Disordered" evidence="1">
    <location>
        <begin position="1"/>
        <end position="21"/>
    </location>
</feature>
<dbReference type="Proteomes" id="UP000007978">
    <property type="component" value="Chromosome 2"/>
</dbReference>
<reference evidence="2 3" key="1">
    <citation type="journal article" date="2012" name="PLoS Pathog.">
        <title>Comparative pathogenomics reveals horizontally acquired novel virulence genes in fungi infecting cereal hosts.</title>
        <authorList>
            <person name="Gardiner D.M."/>
            <person name="McDonald M.C."/>
            <person name="Covarelli L."/>
            <person name="Solomon P.S."/>
            <person name="Rusu A.G."/>
            <person name="Marshall M."/>
            <person name="Kazan K."/>
            <person name="Chakraborty S."/>
            <person name="McDonald B.A."/>
            <person name="Manners J.M."/>
        </authorList>
    </citation>
    <scope>NUCLEOTIDE SEQUENCE [LARGE SCALE GENOMIC DNA]</scope>
    <source>
        <strain evidence="2 3">CS3096</strain>
    </source>
</reference>
<dbReference type="HOGENOM" id="CLU_1835284_0_0_1"/>
<proteinExistence type="predicted"/>
<dbReference type="KEGG" id="fpu:FPSE_01506"/>
<dbReference type="EMBL" id="AFNW01000050">
    <property type="protein sequence ID" value="EKJ78320.1"/>
    <property type="molecule type" value="Genomic_DNA"/>
</dbReference>
<protein>
    <submittedName>
        <fullName evidence="2">Uncharacterized protein</fullName>
    </submittedName>
</protein>
<gene>
    <name evidence="2" type="ORF">FPSE_01506</name>
</gene>
<evidence type="ECO:0000313" key="3">
    <source>
        <dbReference type="Proteomes" id="UP000007978"/>
    </source>
</evidence>
<organism evidence="2 3">
    <name type="scientific">Fusarium pseudograminearum (strain CS3096)</name>
    <name type="common">Wheat and barley crown-rot fungus</name>
    <dbReference type="NCBI Taxonomy" id="1028729"/>
    <lineage>
        <taxon>Eukaryota</taxon>
        <taxon>Fungi</taxon>
        <taxon>Dikarya</taxon>
        <taxon>Ascomycota</taxon>
        <taxon>Pezizomycotina</taxon>
        <taxon>Sordariomycetes</taxon>
        <taxon>Hypocreomycetidae</taxon>
        <taxon>Hypocreales</taxon>
        <taxon>Nectriaceae</taxon>
        <taxon>Fusarium</taxon>
    </lineage>
</organism>
<accession>K3W2V7</accession>
<evidence type="ECO:0000256" key="1">
    <source>
        <dbReference type="SAM" id="MobiDB-lite"/>
    </source>
</evidence>
<keyword evidence="3" id="KW-1185">Reference proteome</keyword>
<dbReference type="OrthoDB" id="5106446at2759"/>
<dbReference type="GeneID" id="20360126"/>
<name>K3W2V7_FUSPC</name>
<evidence type="ECO:0000313" key="2">
    <source>
        <dbReference type="EMBL" id="EKJ78320.1"/>
    </source>
</evidence>